<gene>
    <name evidence="2" type="ORF">DSM5745_04805</name>
</gene>
<dbReference type="STRING" id="1810919.A0A3D8S4Q0"/>
<dbReference type="AlphaFoldDB" id="A0A3D8S4Q0"/>
<comment type="caution">
    <text evidence="2">The sequence shown here is derived from an EMBL/GenBank/DDBJ whole genome shotgun (WGS) entry which is preliminary data.</text>
</comment>
<dbReference type="EMBL" id="PVWQ01000005">
    <property type="protein sequence ID" value="RDW81248.1"/>
    <property type="molecule type" value="Genomic_DNA"/>
</dbReference>
<organism evidence="2 3">
    <name type="scientific">Aspergillus mulundensis</name>
    <dbReference type="NCBI Taxonomy" id="1810919"/>
    <lineage>
        <taxon>Eukaryota</taxon>
        <taxon>Fungi</taxon>
        <taxon>Dikarya</taxon>
        <taxon>Ascomycota</taxon>
        <taxon>Pezizomycotina</taxon>
        <taxon>Eurotiomycetes</taxon>
        <taxon>Eurotiomycetidae</taxon>
        <taxon>Eurotiales</taxon>
        <taxon>Aspergillaceae</taxon>
        <taxon>Aspergillus</taxon>
        <taxon>Aspergillus subgen. Nidulantes</taxon>
    </lineage>
</organism>
<dbReference type="OrthoDB" id="512662at2759"/>
<sequence>MFGAVPVSHRYGNPPVFNSHLQLPKLACNQRTGLRKQSDKKGKMNLTIRPATPSDAPTLATINIAAFTNKPFLASAFPTVSPAAAHALKSARWTQKLATPNTHIWTAVDQDSGAIVGCARWSFPADATDKAAESAASAASGAEMESPWGSGALPLPEGTNRAVYDGFFGTLKEKAAEYVRDEDIVLDFIATSPESQGKGVARALLTWGIEEADKVQRRIYLEATTEGFPVYARLLVKMDVQILPLSKRDIPQAVECIQTVFADDPFFTYMFDPETYNIARNAASLSAHFRHGLAIRAPIYIAKDTASNRVVGICWWHPPEPTSSSPPFTHQAQDALLSIRQFLFNIRYRGRGGLRLNRYRQWKALQAKKHDRIWTDERGYYFCNVIAVRAEMRGLGLGRRLVEVVTERADEEGMPCYLESSKGMPNLAIYQKLGFQGVGEIECVDENGKDGCTLYCMIRQPTKSENDN</sequence>
<evidence type="ECO:0000313" key="3">
    <source>
        <dbReference type="Proteomes" id="UP000256690"/>
    </source>
</evidence>
<reference evidence="2 3" key="1">
    <citation type="journal article" date="2018" name="IMA Fungus">
        <title>IMA Genome-F 9: Draft genome sequence of Annulohypoxylon stygium, Aspergillus mulundensis, Berkeleyomyces basicola (syn. Thielaviopsis basicola), Ceratocystis smalleyi, two Cercospora beticola strains, Coleophoma cylindrospora, Fusarium fracticaudum, Phialophora cf. hyalina, and Morchella septimelata.</title>
        <authorList>
            <person name="Wingfield B.D."/>
            <person name="Bills G.F."/>
            <person name="Dong Y."/>
            <person name="Huang W."/>
            <person name="Nel W.J."/>
            <person name="Swalarsk-Parry B.S."/>
            <person name="Vaghefi N."/>
            <person name="Wilken P.M."/>
            <person name="An Z."/>
            <person name="de Beer Z.W."/>
            <person name="De Vos L."/>
            <person name="Chen L."/>
            <person name="Duong T.A."/>
            <person name="Gao Y."/>
            <person name="Hammerbacher A."/>
            <person name="Kikkert J.R."/>
            <person name="Li Y."/>
            <person name="Li H."/>
            <person name="Li K."/>
            <person name="Li Q."/>
            <person name="Liu X."/>
            <person name="Ma X."/>
            <person name="Naidoo K."/>
            <person name="Pethybridge S.J."/>
            <person name="Sun J."/>
            <person name="Steenkamp E.T."/>
            <person name="van der Nest M.A."/>
            <person name="van Wyk S."/>
            <person name="Wingfield M.J."/>
            <person name="Xiong C."/>
            <person name="Yue Q."/>
            <person name="Zhang X."/>
        </authorList>
    </citation>
    <scope>NUCLEOTIDE SEQUENCE [LARGE SCALE GENOMIC DNA]</scope>
    <source>
        <strain evidence="2 3">DSM 5745</strain>
    </source>
</reference>
<evidence type="ECO:0000313" key="2">
    <source>
        <dbReference type="EMBL" id="RDW81248.1"/>
    </source>
</evidence>
<feature type="domain" description="N-acetyltransferase" evidence="1">
    <location>
        <begin position="386"/>
        <end position="459"/>
    </location>
</feature>
<dbReference type="InterPro" id="IPR000182">
    <property type="entry name" value="GNAT_dom"/>
</dbReference>
<proteinExistence type="predicted"/>
<protein>
    <recommendedName>
        <fullName evidence="1">N-acetyltransferase domain-containing protein</fullName>
    </recommendedName>
</protein>
<dbReference type="GeneID" id="38115175"/>
<keyword evidence="3" id="KW-1185">Reference proteome</keyword>
<dbReference type="CDD" id="cd04301">
    <property type="entry name" value="NAT_SF"/>
    <property type="match status" value="2"/>
</dbReference>
<dbReference type="Proteomes" id="UP000256690">
    <property type="component" value="Unassembled WGS sequence"/>
</dbReference>
<feature type="domain" description="N-acetyltransferase" evidence="1">
    <location>
        <begin position="46"/>
        <end position="251"/>
    </location>
</feature>
<dbReference type="InterPro" id="IPR052523">
    <property type="entry name" value="Trichothecene_AcTrans"/>
</dbReference>
<dbReference type="InterPro" id="IPR016181">
    <property type="entry name" value="Acyl_CoA_acyltransferase"/>
</dbReference>
<dbReference type="GO" id="GO:0016747">
    <property type="term" value="F:acyltransferase activity, transferring groups other than amino-acyl groups"/>
    <property type="evidence" value="ECO:0007669"/>
    <property type="project" value="InterPro"/>
</dbReference>
<dbReference type="PANTHER" id="PTHR42791">
    <property type="entry name" value="GNAT FAMILY ACETYLTRANSFERASE"/>
    <property type="match status" value="1"/>
</dbReference>
<dbReference type="SUPFAM" id="SSF55729">
    <property type="entry name" value="Acyl-CoA N-acyltransferases (Nat)"/>
    <property type="match status" value="2"/>
</dbReference>
<dbReference type="Pfam" id="PF00583">
    <property type="entry name" value="Acetyltransf_1"/>
    <property type="match status" value="1"/>
</dbReference>
<dbReference type="Gene3D" id="3.40.630.30">
    <property type="match status" value="2"/>
</dbReference>
<accession>A0A3D8S4Q0</accession>
<dbReference type="RefSeq" id="XP_026604301.1">
    <property type="nucleotide sequence ID" value="XM_026746821.1"/>
</dbReference>
<name>A0A3D8S4Q0_9EURO</name>
<dbReference type="PANTHER" id="PTHR42791:SF4">
    <property type="entry name" value="ACETYLTRANSFERASE, GNAT FAMILY FAMILY (AFU_ORTHOLOGUE AFUA_4G09540)-RELATED"/>
    <property type="match status" value="1"/>
</dbReference>
<dbReference type="PROSITE" id="PS51186">
    <property type="entry name" value="GNAT"/>
    <property type="match status" value="2"/>
</dbReference>
<evidence type="ECO:0000259" key="1">
    <source>
        <dbReference type="PROSITE" id="PS51186"/>
    </source>
</evidence>